<proteinExistence type="predicted"/>
<sequence>MPIQHSPPARQTRPQARTQAVLTPTPRAPLDGTPAVSQLRAKLDRGPTLEGAAPSRKEGRVPRRSSSFSGVVGGFPGTSRTILKVQVRKAEAELDSLRMKEGGHVSLYIADVRSLFSRIGYWGERALIQHFRKGLPTRILDQLASHPSRTDSLQDLMDITLELDTRYHERQNEKSHHQEKKPEASKSNSSSSTVRMIL</sequence>
<keyword evidence="3" id="KW-1185">Reference proteome</keyword>
<dbReference type="OrthoDB" id="5552562at2759"/>
<accession>A0A9Q3L3M6</accession>
<feature type="region of interest" description="Disordered" evidence="1">
    <location>
        <begin position="1"/>
        <end position="72"/>
    </location>
</feature>
<feature type="region of interest" description="Disordered" evidence="1">
    <location>
        <begin position="169"/>
        <end position="198"/>
    </location>
</feature>
<feature type="compositionally biased region" description="Basic and acidic residues" evidence="1">
    <location>
        <begin position="169"/>
        <end position="184"/>
    </location>
</feature>
<dbReference type="Proteomes" id="UP000765509">
    <property type="component" value="Unassembled WGS sequence"/>
</dbReference>
<dbReference type="EMBL" id="AVOT02154244">
    <property type="protein sequence ID" value="MBW0593398.1"/>
    <property type="molecule type" value="Genomic_DNA"/>
</dbReference>
<feature type="compositionally biased region" description="Polar residues" evidence="1">
    <location>
        <begin position="12"/>
        <end position="22"/>
    </location>
</feature>
<dbReference type="AlphaFoldDB" id="A0A9Q3L3M6"/>
<name>A0A9Q3L3M6_9BASI</name>
<gene>
    <name evidence="2" type="ORF">O181_133113</name>
</gene>
<reference evidence="2" key="1">
    <citation type="submission" date="2021-03" db="EMBL/GenBank/DDBJ databases">
        <title>Draft genome sequence of rust myrtle Austropuccinia psidii MF-1, a brazilian biotype.</title>
        <authorList>
            <person name="Quecine M.C."/>
            <person name="Pachon D.M.R."/>
            <person name="Bonatelli M.L."/>
            <person name="Correr F.H."/>
            <person name="Franceschini L.M."/>
            <person name="Leite T.F."/>
            <person name="Margarido G.R.A."/>
            <person name="Almeida C.A."/>
            <person name="Ferrarezi J.A."/>
            <person name="Labate C.A."/>
        </authorList>
    </citation>
    <scope>NUCLEOTIDE SEQUENCE</scope>
    <source>
        <strain evidence="2">MF-1</strain>
    </source>
</reference>
<evidence type="ECO:0000256" key="1">
    <source>
        <dbReference type="SAM" id="MobiDB-lite"/>
    </source>
</evidence>
<comment type="caution">
    <text evidence="2">The sequence shown here is derived from an EMBL/GenBank/DDBJ whole genome shotgun (WGS) entry which is preliminary data.</text>
</comment>
<protein>
    <submittedName>
        <fullName evidence="2">Uncharacterized protein</fullName>
    </submittedName>
</protein>
<evidence type="ECO:0000313" key="3">
    <source>
        <dbReference type="Proteomes" id="UP000765509"/>
    </source>
</evidence>
<evidence type="ECO:0000313" key="2">
    <source>
        <dbReference type="EMBL" id="MBW0593398.1"/>
    </source>
</evidence>
<organism evidence="2 3">
    <name type="scientific">Austropuccinia psidii MF-1</name>
    <dbReference type="NCBI Taxonomy" id="1389203"/>
    <lineage>
        <taxon>Eukaryota</taxon>
        <taxon>Fungi</taxon>
        <taxon>Dikarya</taxon>
        <taxon>Basidiomycota</taxon>
        <taxon>Pucciniomycotina</taxon>
        <taxon>Pucciniomycetes</taxon>
        <taxon>Pucciniales</taxon>
        <taxon>Sphaerophragmiaceae</taxon>
        <taxon>Austropuccinia</taxon>
    </lineage>
</organism>